<dbReference type="PANTHER" id="PTHR30007:SF0">
    <property type="entry name" value="TRANSPOSASE"/>
    <property type="match status" value="1"/>
</dbReference>
<feature type="domain" description="Insertion element IS402-like" evidence="2">
    <location>
        <begin position="8"/>
        <end position="77"/>
    </location>
</feature>
<evidence type="ECO:0000259" key="1">
    <source>
        <dbReference type="Pfam" id="PF01609"/>
    </source>
</evidence>
<dbReference type="InterPro" id="IPR002559">
    <property type="entry name" value="Transposase_11"/>
</dbReference>
<dbReference type="RefSeq" id="WP_072366564.1">
    <property type="nucleotide sequence ID" value="NZ_CP139972.1"/>
</dbReference>
<evidence type="ECO:0000313" key="6">
    <source>
        <dbReference type="Proteomes" id="UP001326715"/>
    </source>
</evidence>
<dbReference type="OrthoDB" id="641890at2"/>
<dbReference type="Pfam" id="PF01609">
    <property type="entry name" value="DDE_Tnp_1"/>
    <property type="match status" value="1"/>
</dbReference>
<evidence type="ECO:0000313" key="3">
    <source>
        <dbReference type="EMBL" id="SFW90322.1"/>
    </source>
</evidence>
<reference evidence="3 5" key="1">
    <citation type="submission" date="2016-11" db="EMBL/GenBank/DDBJ databases">
        <authorList>
            <person name="Jaros S."/>
            <person name="Januszkiewicz K."/>
            <person name="Wedrychowicz H."/>
        </authorList>
    </citation>
    <scope>NUCLEOTIDE SEQUENCE [LARGE SCALE GENOMIC DNA]</scope>
    <source>
        <strain evidence="3 5">DSM 784</strain>
    </source>
</reference>
<dbReference type="InterPro" id="IPR025161">
    <property type="entry name" value="IS402-like_dom"/>
</dbReference>
<sequence length="251" mass="29681">MRPKYTLLTDLHWQSIEKLLADKRKRKYCLRNIFNAILWVCRTGCQWRNLSSEFPYWQIVYYYFNKWKKNGFFEKVMSKVVRKERMRQGRNYAPSTGAIDSQRIKKSPFINIETGIDGGKHIDGRKRHLAVDSLGLPIAISVSAADIHDSVGGFDLLWRIEKNSSRMKLIRTDMAYRGEFSDTVEQHYKWNIEITQKPPTVKGFIPQTGRWQVERSFAWLNFFRRLDKDHERLPESSVAFIQVAFINILLK</sequence>
<reference evidence="4 6" key="2">
    <citation type="submission" date="2023-11" db="EMBL/GenBank/DDBJ databases">
        <title>MicrobeMod: A computational toolkit for identifying prokaryotic methylation and restriction-modification with nanopore sequencing.</title>
        <authorList>
            <person name="Crits-Christoph A."/>
            <person name="Kang S.C."/>
            <person name="Lee H."/>
            <person name="Ostrov N."/>
        </authorList>
    </citation>
    <scope>NUCLEOTIDE SEQUENCE [LARGE SCALE GENOMIC DNA]</scope>
    <source>
        <strain evidence="4 6">ATCC 23090</strain>
    </source>
</reference>
<feature type="domain" description="Transposase IS4-like" evidence="1">
    <location>
        <begin position="94"/>
        <end position="244"/>
    </location>
</feature>
<dbReference type="Proteomes" id="UP001326715">
    <property type="component" value="Chromosome"/>
</dbReference>
<dbReference type="GO" id="GO:0006313">
    <property type="term" value="P:DNA transposition"/>
    <property type="evidence" value="ECO:0007669"/>
    <property type="project" value="InterPro"/>
</dbReference>
<dbReference type="Pfam" id="PF13340">
    <property type="entry name" value="DUF4096"/>
    <property type="match status" value="1"/>
</dbReference>
<evidence type="ECO:0000313" key="4">
    <source>
        <dbReference type="EMBL" id="WQG90419.1"/>
    </source>
</evidence>
<protein>
    <submittedName>
        <fullName evidence="3 4">Transposase</fullName>
    </submittedName>
</protein>
<dbReference type="NCBIfam" id="NF033580">
    <property type="entry name" value="transpos_IS5_3"/>
    <property type="match status" value="1"/>
</dbReference>
<gene>
    <name evidence="3" type="ORF">SAMN05661012_06592</name>
    <name evidence="4" type="ORF">SR876_02850</name>
</gene>
<evidence type="ECO:0000259" key="2">
    <source>
        <dbReference type="Pfam" id="PF13340"/>
    </source>
</evidence>
<keyword evidence="6" id="KW-1185">Reference proteome</keyword>
<dbReference type="EMBL" id="CP140154">
    <property type="protein sequence ID" value="WQG90419.1"/>
    <property type="molecule type" value="Genomic_DNA"/>
</dbReference>
<proteinExistence type="predicted"/>
<accession>A0A1K1T175</accession>
<dbReference type="GO" id="GO:0003677">
    <property type="term" value="F:DNA binding"/>
    <property type="evidence" value="ECO:0007669"/>
    <property type="project" value="InterPro"/>
</dbReference>
<dbReference type="AlphaFoldDB" id="A0A1K1T175"/>
<name>A0A1K1T175_9BACT</name>
<dbReference type="GO" id="GO:0004803">
    <property type="term" value="F:transposase activity"/>
    <property type="evidence" value="ECO:0007669"/>
    <property type="project" value="InterPro"/>
</dbReference>
<dbReference type="PANTHER" id="PTHR30007">
    <property type="entry name" value="PHP DOMAIN PROTEIN"/>
    <property type="match status" value="1"/>
</dbReference>
<evidence type="ECO:0000313" key="5">
    <source>
        <dbReference type="Proteomes" id="UP000183788"/>
    </source>
</evidence>
<organism evidence="3 5">
    <name type="scientific">Chitinophaga sancti</name>
    <dbReference type="NCBI Taxonomy" id="1004"/>
    <lineage>
        <taxon>Bacteria</taxon>
        <taxon>Pseudomonadati</taxon>
        <taxon>Bacteroidota</taxon>
        <taxon>Chitinophagia</taxon>
        <taxon>Chitinophagales</taxon>
        <taxon>Chitinophagaceae</taxon>
        <taxon>Chitinophaga</taxon>
    </lineage>
</organism>
<dbReference type="EMBL" id="FPIZ01000047">
    <property type="protein sequence ID" value="SFW90322.1"/>
    <property type="molecule type" value="Genomic_DNA"/>
</dbReference>
<dbReference type="Proteomes" id="UP000183788">
    <property type="component" value="Unassembled WGS sequence"/>
</dbReference>